<dbReference type="InterPro" id="IPR029044">
    <property type="entry name" value="Nucleotide-diphossugar_trans"/>
</dbReference>
<evidence type="ECO:0000256" key="4">
    <source>
        <dbReference type="PIRSR" id="PIRSR000806-1"/>
    </source>
</evidence>
<dbReference type="Proteomes" id="UP000216454">
    <property type="component" value="Unassembled WGS sequence"/>
</dbReference>
<dbReference type="PIRSF" id="PIRSF000806">
    <property type="entry name" value="UDPGP"/>
    <property type="match status" value="1"/>
</dbReference>
<organism evidence="7 8">
    <name type="scientific">Pseudoscardovia suis</name>
    <dbReference type="NCBI Taxonomy" id="987063"/>
    <lineage>
        <taxon>Bacteria</taxon>
        <taxon>Bacillati</taxon>
        <taxon>Actinomycetota</taxon>
        <taxon>Actinomycetes</taxon>
        <taxon>Bifidobacteriales</taxon>
        <taxon>Bifidobacteriaceae</taxon>
        <taxon>Pseudoscardovia</taxon>
    </lineage>
</organism>
<dbReference type="Gene3D" id="3.90.550.10">
    <property type="entry name" value="Spore Coat Polysaccharide Biosynthesis Protein SpsA, Chain A"/>
    <property type="match status" value="1"/>
</dbReference>
<feature type="binding site" evidence="5">
    <location>
        <position position="143"/>
    </location>
    <ligand>
        <name>UTP</name>
        <dbReference type="ChEBI" id="CHEBI:46398"/>
    </ligand>
</feature>
<feature type="compositionally biased region" description="Low complexity" evidence="6">
    <location>
        <begin position="7"/>
        <end position="23"/>
    </location>
</feature>
<accession>A0A261ERW9</accession>
<proteinExistence type="inferred from homology"/>
<evidence type="ECO:0000256" key="2">
    <source>
        <dbReference type="ARBA" id="ARBA00022679"/>
    </source>
</evidence>
<evidence type="ECO:0000313" key="8">
    <source>
        <dbReference type="Proteomes" id="UP000216454"/>
    </source>
</evidence>
<comment type="caution">
    <text evidence="7">The sequence shown here is derived from an EMBL/GenBank/DDBJ whole genome shotgun (WGS) entry which is preliminary data.</text>
</comment>
<name>A0A261ERW9_9BIFI</name>
<feature type="region of interest" description="Disordered" evidence="6">
    <location>
        <begin position="1"/>
        <end position="24"/>
    </location>
</feature>
<reference evidence="7 8" key="1">
    <citation type="journal article" date="2017" name="BMC Genomics">
        <title>Comparative genomic and phylogenomic analyses of the Bifidobacteriaceae family.</title>
        <authorList>
            <person name="Lugli G.A."/>
            <person name="Milani C."/>
            <person name="Turroni F."/>
            <person name="Duranti S."/>
            <person name="Mancabelli L."/>
            <person name="Mangifesta M."/>
            <person name="Ferrario C."/>
            <person name="Modesto M."/>
            <person name="Mattarelli P."/>
            <person name="Jiri K."/>
            <person name="van Sinderen D."/>
            <person name="Ventura M."/>
        </authorList>
    </citation>
    <scope>NUCLEOTIDE SEQUENCE [LARGE SCALE GENOMIC DNA]</scope>
    <source>
        <strain evidence="7 8">DSM 24744</strain>
    </source>
</reference>
<dbReference type="PANTHER" id="PTHR43511">
    <property type="match status" value="1"/>
</dbReference>
<dbReference type="SUPFAM" id="SSF53448">
    <property type="entry name" value="Nucleotide-diphospho-sugar transferases"/>
    <property type="match status" value="1"/>
</dbReference>
<dbReference type="EMBL" id="MWWQ01000014">
    <property type="protein sequence ID" value="OZG49598.1"/>
    <property type="molecule type" value="Genomic_DNA"/>
</dbReference>
<dbReference type="GO" id="GO:0003983">
    <property type="term" value="F:UTP:glucose-1-phosphate uridylyltransferase activity"/>
    <property type="evidence" value="ECO:0007669"/>
    <property type="project" value="InterPro"/>
</dbReference>
<feature type="binding site" evidence="5">
    <location>
        <position position="240"/>
    </location>
    <ligand>
        <name>UTP</name>
        <dbReference type="ChEBI" id="CHEBI:46398"/>
    </ligand>
</feature>
<comment type="similarity">
    <text evidence="1">Belongs to the UDPGP type 1 family.</text>
</comment>
<evidence type="ECO:0000256" key="5">
    <source>
        <dbReference type="PIRSR" id="PIRSR000806-2"/>
    </source>
</evidence>
<dbReference type="GO" id="GO:0006011">
    <property type="term" value="P:UDP-alpha-D-glucose metabolic process"/>
    <property type="evidence" value="ECO:0007669"/>
    <property type="project" value="InterPro"/>
</dbReference>
<evidence type="ECO:0000256" key="3">
    <source>
        <dbReference type="ARBA" id="ARBA00022695"/>
    </source>
</evidence>
<keyword evidence="8" id="KW-1185">Reference proteome</keyword>
<feature type="binding site" evidence="4">
    <location>
        <position position="241"/>
    </location>
    <ligand>
        <name>substrate</name>
    </ligand>
</feature>
<keyword evidence="3 7" id="KW-0548">Nucleotidyltransferase</keyword>
<gene>
    <name evidence="7" type="ORF">PSSU_1422</name>
</gene>
<dbReference type="AlphaFoldDB" id="A0A261ERW9"/>
<dbReference type="InterPro" id="IPR016267">
    <property type="entry name" value="UDPGP_trans"/>
</dbReference>
<dbReference type="InterPro" id="IPR002618">
    <property type="entry name" value="UDPGP_fam"/>
</dbReference>
<feature type="binding site" evidence="5">
    <location>
        <position position="418"/>
    </location>
    <ligand>
        <name>UTP</name>
        <dbReference type="ChEBI" id="CHEBI:46398"/>
    </ligand>
</feature>
<keyword evidence="2 7" id="KW-0808">Transferase</keyword>
<dbReference type="Pfam" id="PF01704">
    <property type="entry name" value="UDPGP"/>
    <property type="match status" value="1"/>
</dbReference>
<dbReference type="Gene3D" id="2.160.10.10">
    <property type="entry name" value="Hexapeptide repeat proteins"/>
    <property type="match status" value="1"/>
</dbReference>
<evidence type="ECO:0000256" key="1">
    <source>
        <dbReference type="ARBA" id="ARBA00010401"/>
    </source>
</evidence>
<sequence length="525" mass="58184">MAHDETTAATNAATTEPQPTAPEDLAAAADSLHGMSAANDGAGASGASTPQAGFEAFEEKMLDNNMSELSIQQFHHLYTSWKNGSRTVIPESTITPIKEGEITSVAEEHENLDHDFAMEAFRHTAFLKLNGGLGTSMGLEGPKSLLPVRRHKARQMRFIDIIMGQVIASRIRQDVPLPLVFMNSFRTSGDTLKVMKADQRFRQENVPWEIVQHTEPKIDAATGAPAQFPENHELEWCPPGHGDVFSTIWESHLLDSLQAAGMEYLFISNSDNLGARPSSTLAGAFAKSGAPFMVEVSKKTPSDRKGGQIVRDRKSGQLMLREISQVPESDLSAALNYRHHRYFNTNNIWVRVDALKELLAQHDGVLDLPIIVNHKTVDPSNKNTEKVIQLETAMGAAISLFPNATCIEVNRSRFLPVKTTNDLFVMRSDRFHLTDSFEMEDGNYVFPDVKLDPEHFKNIQDFDDRFPYGVPSIAAANSVTVDGDWYFGRDVSFYGDAHLPDYGHPSYVPNGSFVGPQGIEPDEWI</sequence>
<evidence type="ECO:0000256" key="6">
    <source>
        <dbReference type="SAM" id="MobiDB-lite"/>
    </source>
</evidence>
<protein>
    <submittedName>
        <fullName evidence="7">UTP--glucose-1-phosphate uridylyltransferase</fullName>
    </submittedName>
</protein>
<feature type="binding site" evidence="5">
    <location>
        <position position="271"/>
    </location>
    <ligand>
        <name>UTP</name>
        <dbReference type="ChEBI" id="CHEBI:46398"/>
    </ligand>
</feature>
<evidence type="ECO:0000313" key="7">
    <source>
        <dbReference type="EMBL" id="OZG49598.1"/>
    </source>
</evidence>
<feature type="binding site" evidence="5">
    <location>
        <position position="212"/>
    </location>
    <ligand>
        <name>UTP</name>
        <dbReference type="ChEBI" id="CHEBI:46398"/>
    </ligand>
</feature>